<dbReference type="EMBL" id="PQFF01000645">
    <property type="protein sequence ID" value="RHZ43623.1"/>
    <property type="molecule type" value="Genomic_DNA"/>
</dbReference>
<name>A0A397G444_9GLOM</name>
<evidence type="ECO:0000313" key="1">
    <source>
        <dbReference type="EMBL" id="RHZ43623.1"/>
    </source>
</evidence>
<protein>
    <submittedName>
        <fullName evidence="1">Uncharacterized protein</fullName>
    </submittedName>
</protein>
<dbReference type="AlphaFoldDB" id="A0A397G444"/>
<proteinExistence type="predicted"/>
<evidence type="ECO:0000313" key="2">
    <source>
        <dbReference type="Proteomes" id="UP000266861"/>
    </source>
</evidence>
<keyword evidence="2" id="KW-1185">Reference proteome</keyword>
<gene>
    <name evidence="1" type="ORF">Glove_966g6</name>
</gene>
<reference evidence="1 2" key="1">
    <citation type="submission" date="2018-08" db="EMBL/GenBank/DDBJ databases">
        <title>Genome and evolution of the arbuscular mycorrhizal fungus Diversispora epigaea (formerly Glomus versiforme) and its bacterial endosymbionts.</title>
        <authorList>
            <person name="Sun X."/>
            <person name="Fei Z."/>
            <person name="Harrison M."/>
        </authorList>
    </citation>
    <scope>NUCLEOTIDE SEQUENCE [LARGE SCALE GENOMIC DNA]</scope>
    <source>
        <strain evidence="1 2">IT104</strain>
    </source>
</reference>
<organism evidence="1 2">
    <name type="scientific">Diversispora epigaea</name>
    <dbReference type="NCBI Taxonomy" id="1348612"/>
    <lineage>
        <taxon>Eukaryota</taxon>
        <taxon>Fungi</taxon>
        <taxon>Fungi incertae sedis</taxon>
        <taxon>Mucoromycota</taxon>
        <taxon>Glomeromycotina</taxon>
        <taxon>Glomeromycetes</taxon>
        <taxon>Diversisporales</taxon>
        <taxon>Diversisporaceae</taxon>
        <taxon>Diversispora</taxon>
    </lineage>
</organism>
<dbReference type="OrthoDB" id="2317507at2759"/>
<accession>A0A397G444</accession>
<comment type="caution">
    <text evidence="1">The sequence shown here is derived from an EMBL/GenBank/DDBJ whole genome shotgun (WGS) entry which is preliminary data.</text>
</comment>
<dbReference type="Proteomes" id="UP000266861">
    <property type="component" value="Unassembled WGS sequence"/>
</dbReference>
<sequence>MSLSSEAKKRLREEFQQQCLKQELVEYNKVKIILKGLTDLDYKPGHRKHTYYKYWLPSNGYANSADRDEISLLETYKPEELYSQYIIRTAGKGYTVIDHPSEVYRMPNTHECIDRNQPLHSEKITRDDLMSRILVACADALNLIPDCIPLLNSFTLASSSNAEKCIGEPYSRFIDVGLPKIHFNLRLLESAKEGRIKRPYLFYKKWISKARGLSEERPAEEEYQPIDDENALVKEANLVIANYGWLKIGRTEKGFINFETQSVKKCPICDVKHEKDQLYRFIRKNGHFILKCYRQKQYKPEHKGLSFDKVSDKVKLIVKPKLGLNERIAKVVLNPRPFLKLSGEVINVKEMENAPEVYPNFLSNEPSLRRNIETLSRSGTQLPAIIWISYRKTLSNKSQGKINDLKSSGLKIYEVNAIQLQMNSGSNVRESENAMRDVLRLAQHVLAMDAFTNESKTIEYLPDPNTGAEAMRIGFEYLKQNKHVTFVVTSSNMARALVEKASKLSFKARAYYGDMDGKQQKNDFLDINTAWGELDCVAYTNYICSQN</sequence>